<gene>
    <name evidence="5" type="ORF">B0A55_06427</name>
</gene>
<feature type="region of interest" description="Disordered" evidence="3">
    <location>
        <begin position="99"/>
        <end position="125"/>
    </location>
</feature>
<feature type="domain" description="DNA replication factor Cdt1 C-terminal" evidence="4">
    <location>
        <begin position="367"/>
        <end position="461"/>
    </location>
</feature>
<dbReference type="Pfam" id="PF26121">
    <property type="entry name" value="HTH_CDT1"/>
    <property type="match status" value="1"/>
</dbReference>
<evidence type="ECO:0000259" key="4">
    <source>
        <dbReference type="Pfam" id="PF16679"/>
    </source>
</evidence>
<feature type="region of interest" description="Disordered" evidence="3">
    <location>
        <begin position="1"/>
        <end position="72"/>
    </location>
</feature>
<sequence length="490" mass="53561">MAISRKRKQHAVDDEAAPSKQTSMKRFAGVSKEHEADAGSKKQKVAHTRDDTPPVITMTKPTPAKADKKRKRQLETVAELEEEEEVAEGKPRILRQLAKKVDASSPRTKRCKTALPPSPMDTPSKSATALFNKLKLDNASIPFSLGGRPVGYETPPDTPEAEPNHEVSQSPSELQDLCHLHAAFLSALSMYYAHNGTTSPVNVGSLLPMITKNWKKRAVTLDDLRRLLAVQHRGQSDFLLEDGGRAGVCLSRTQPRGRALKRATSYIDEDDLNGLFEQALEANWRKWQMAAEMKDGNAANFINQLPLVDILKSPSAGKSSPMFARGQQRLADLKSAQASASQAPDTLPPAATIEPKATKAVQNRGTSLLDRVLARQALASSLPASPTKQQLERRAALHRVEDIARVLGLLVGAKPRVSLSMQAIVQQLQQSLRNPISREEVERCLEVMAGEVTPGFVSLFVSGSVRGVVVRREGRMDAAEVREIVEKLGA</sequence>
<dbReference type="AlphaFoldDB" id="A0A4U0XBD8"/>
<proteinExistence type="inferred from homology"/>
<keyword evidence="2" id="KW-0131">Cell cycle</keyword>
<comment type="similarity">
    <text evidence="1">Belongs to the Cdt1 family.</text>
</comment>
<evidence type="ECO:0000313" key="5">
    <source>
        <dbReference type="EMBL" id="TKA72523.1"/>
    </source>
</evidence>
<dbReference type="Gene3D" id="1.10.10.1420">
    <property type="entry name" value="DNA replication factor Cdt1, C-terminal WH domain"/>
    <property type="match status" value="1"/>
</dbReference>
<evidence type="ECO:0000313" key="6">
    <source>
        <dbReference type="Proteomes" id="UP000309340"/>
    </source>
</evidence>
<reference evidence="5 6" key="1">
    <citation type="submission" date="2017-03" db="EMBL/GenBank/DDBJ databases">
        <title>Genomes of endolithic fungi from Antarctica.</title>
        <authorList>
            <person name="Coleine C."/>
            <person name="Masonjones S."/>
            <person name="Stajich J.E."/>
        </authorList>
    </citation>
    <scope>NUCLEOTIDE SEQUENCE [LARGE SCALE GENOMIC DNA]</scope>
    <source>
        <strain evidence="5 6">CCFEE 5184</strain>
    </source>
</reference>
<feature type="compositionally biased region" description="Basic and acidic residues" evidence="3">
    <location>
        <begin position="31"/>
        <end position="40"/>
    </location>
</feature>
<dbReference type="Proteomes" id="UP000309340">
    <property type="component" value="Unassembled WGS sequence"/>
</dbReference>
<dbReference type="InterPro" id="IPR038090">
    <property type="entry name" value="Cdt1_C_WH_dom_sf"/>
</dbReference>
<evidence type="ECO:0000256" key="2">
    <source>
        <dbReference type="ARBA" id="ARBA00023306"/>
    </source>
</evidence>
<dbReference type="STRING" id="329884.A0A4U0XBD8"/>
<dbReference type="InterPro" id="IPR032054">
    <property type="entry name" value="Cdt1_C"/>
</dbReference>
<name>A0A4U0XBD8_9PEZI</name>
<organism evidence="5 6">
    <name type="scientific">Friedmanniomyces simplex</name>
    <dbReference type="NCBI Taxonomy" id="329884"/>
    <lineage>
        <taxon>Eukaryota</taxon>
        <taxon>Fungi</taxon>
        <taxon>Dikarya</taxon>
        <taxon>Ascomycota</taxon>
        <taxon>Pezizomycotina</taxon>
        <taxon>Dothideomycetes</taxon>
        <taxon>Dothideomycetidae</taxon>
        <taxon>Mycosphaerellales</taxon>
        <taxon>Teratosphaeriaceae</taxon>
        <taxon>Friedmanniomyces</taxon>
    </lineage>
</organism>
<evidence type="ECO:0000256" key="1">
    <source>
        <dbReference type="ARBA" id="ARBA00008356"/>
    </source>
</evidence>
<accession>A0A4U0XBD8</accession>
<dbReference type="OrthoDB" id="341730at2759"/>
<comment type="caution">
    <text evidence="5">The sequence shown here is derived from an EMBL/GenBank/DDBJ whole genome shotgun (WGS) entry which is preliminary data.</text>
</comment>
<protein>
    <recommendedName>
        <fullName evidence="4">DNA replication factor Cdt1 C-terminal domain-containing protein</fullName>
    </recommendedName>
</protein>
<evidence type="ECO:0000256" key="3">
    <source>
        <dbReference type="SAM" id="MobiDB-lite"/>
    </source>
</evidence>
<dbReference type="Pfam" id="PF16679">
    <property type="entry name" value="CDT1_C"/>
    <property type="match status" value="1"/>
</dbReference>
<dbReference type="EMBL" id="NAJQ01000305">
    <property type="protein sequence ID" value="TKA72523.1"/>
    <property type="molecule type" value="Genomic_DNA"/>
</dbReference>
<feature type="region of interest" description="Disordered" evidence="3">
    <location>
        <begin position="146"/>
        <end position="170"/>
    </location>
</feature>
<keyword evidence="6" id="KW-1185">Reference proteome</keyword>